<dbReference type="InterPro" id="IPR044730">
    <property type="entry name" value="RNase_H-like_dom_plant"/>
</dbReference>
<dbReference type="InterPro" id="IPR036397">
    <property type="entry name" value="RNaseH_sf"/>
</dbReference>
<organism evidence="2">
    <name type="scientific">Sesamum calycinum</name>
    <dbReference type="NCBI Taxonomy" id="2727403"/>
    <lineage>
        <taxon>Eukaryota</taxon>
        <taxon>Viridiplantae</taxon>
        <taxon>Streptophyta</taxon>
        <taxon>Embryophyta</taxon>
        <taxon>Tracheophyta</taxon>
        <taxon>Spermatophyta</taxon>
        <taxon>Magnoliopsida</taxon>
        <taxon>eudicotyledons</taxon>
        <taxon>Gunneridae</taxon>
        <taxon>Pentapetalae</taxon>
        <taxon>asterids</taxon>
        <taxon>lamiids</taxon>
        <taxon>Lamiales</taxon>
        <taxon>Pedaliaceae</taxon>
        <taxon>Sesamum</taxon>
    </lineage>
</organism>
<dbReference type="CDD" id="cd06222">
    <property type="entry name" value="RNase_H_like"/>
    <property type="match status" value="1"/>
</dbReference>
<dbReference type="Pfam" id="PF13456">
    <property type="entry name" value="RVT_3"/>
    <property type="match status" value="1"/>
</dbReference>
<accession>A0AAW2MBM2</accession>
<evidence type="ECO:0000259" key="1">
    <source>
        <dbReference type="Pfam" id="PF13456"/>
    </source>
</evidence>
<feature type="domain" description="RNase H type-1" evidence="1">
    <location>
        <begin position="132"/>
        <end position="254"/>
    </location>
</feature>
<reference evidence="2" key="1">
    <citation type="submission" date="2020-06" db="EMBL/GenBank/DDBJ databases">
        <authorList>
            <person name="Li T."/>
            <person name="Hu X."/>
            <person name="Zhang T."/>
            <person name="Song X."/>
            <person name="Zhang H."/>
            <person name="Dai N."/>
            <person name="Sheng W."/>
            <person name="Hou X."/>
            <person name="Wei L."/>
        </authorList>
    </citation>
    <scope>NUCLEOTIDE SEQUENCE</scope>
    <source>
        <strain evidence="2">KEN8</strain>
        <tissue evidence="2">Leaf</tissue>
    </source>
</reference>
<gene>
    <name evidence="2" type="ORF">Scaly_2259500</name>
</gene>
<dbReference type="PANTHER" id="PTHR47723">
    <property type="entry name" value="OS05G0353850 PROTEIN"/>
    <property type="match status" value="1"/>
</dbReference>
<dbReference type="Gene3D" id="3.30.420.10">
    <property type="entry name" value="Ribonuclease H-like superfamily/Ribonuclease H"/>
    <property type="match status" value="1"/>
</dbReference>
<dbReference type="EMBL" id="JACGWM010000014">
    <property type="protein sequence ID" value="KAL0328269.1"/>
    <property type="molecule type" value="Genomic_DNA"/>
</dbReference>
<dbReference type="GO" id="GO:0003676">
    <property type="term" value="F:nucleic acid binding"/>
    <property type="evidence" value="ECO:0007669"/>
    <property type="project" value="InterPro"/>
</dbReference>
<dbReference type="InterPro" id="IPR002156">
    <property type="entry name" value="RNaseH_domain"/>
</dbReference>
<dbReference type="InterPro" id="IPR012337">
    <property type="entry name" value="RNaseH-like_sf"/>
</dbReference>
<comment type="caution">
    <text evidence="2">The sequence shown here is derived from an EMBL/GenBank/DDBJ whole genome shotgun (WGS) entry which is preliminary data.</text>
</comment>
<name>A0AAW2MBM2_9LAMI</name>
<proteinExistence type="predicted"/>
<sequence>MAIKLDIRKAYDKGDPFSPYLFLLCTDALTSLISKAEHCGDLRGNSSYWPSLRLDPLPHPTTVDHLCTAEGGDWNVPLIESIFSAHDVQAILSIPIGRTDSFTEITVAIPSFNTTTVFALWRPPENGFVKINYDTALFLDTGDFGICVIARDHKGNCLAWLSQRLHRTISPELAEAWAARATIDLGIRFKWDKIIIEGDCANLGKQLVDRKGYSSSMEVLIHDIFALCPRFLSCSFSLVRRQGNCVAHSAVNFAEGLTDLPNYCTDAILADLPN</sequence>
<evidence type="ECO:0000313" key="2">
    <source>
        <dbReference type="EMBL" id="KAL0328269.1"/>
    </source>
</evidence>
<dbReference type="InterPro" id="IPR053151">
    <property type="entry name" value="RNase_H-like"/>
</dbReference>
<dbReference type="AlphaFoldDB" id="A0AAW2MBM2"/>
<reference evidence="2" key="2">
    <citation type="journal article" date="2024" name="Plant">
        <title>Genomic evolution and insights into agronomic trait innovations of Sesamum species.</title>
        <authorList>
            <person name="Miao H."/>
            <person name="Wang L."/>
            <person name="Qu L."/>
            <person name="Liu H."/>
            <person name="Sun Y."/>
            <person name="Le M."/>
            <person name="Wang Q."/>
            <person name="Wei S."/>
            <person name="Zheng Y."/>
            <person name="Lin W."/>
            <person name="Duan Y."/>
            <person name="Cao H."/>
            <person name="Xiong S."/>
            <person name="Wang X."/>
            <person name="Wei L."/>
            <person name="Li C."/>
            <person name="Ma Q."/>
            <person name="Ju M."/>
            <person name="Zhao R."/>
            <person name="Li G."/>
            <person name="Mu C."/>
            <person name="Tian Q."/>
            <person name="Mei H."/>
            <person name="Zhang T."/>
            <person name="Gao T."/>
            <person name="Zhang H."/>
        </authorList>
    </citation>
    <scope>NUCLEOTIDE SEQUENCE</scope>
    <source>
        <strain evidence="2">KEN8</strain>
    </source>
</reference>
<protein>
    <recommendedName>
        <fullName evidence="1">RNase H type-1 domain-containing protein</fullName>
    </recommendedName>
</protein>
<dbReference type="SUPFAM" id="SSF53098">
    <property type="entry name" value="Ribonuclease H-like"/>
    <property type="match status" value="1"/>
</dbReference>
<dbReference type="PANTHER" id="PTHR47723:SF21">
    <property type="entry name" value="POLYNUCLEOTIDYL TRANSFERASE, RIBONUCLEASE H-LIKE SUPERFAMILY PROTEIN"/>
    <property type="match status" value="1"/>
</dbReference>
<dbReference type="GO" id="GO:0004523">
    <property type="term" value="F:RNA-DNA hybrid ribonuclease activity"/>
    <property type="evidence" value="ECO:0007669"/>
    <property type="project" value="InterPro"/>
</dbReference>